<dbReference type="SMART" id="SM00164">
    <property type="entry name" value="TBC"/>
    <property type="match status" value="1"/>
</dbReference>
<dbReference type="InterPro" id="IPR000195">
    <property type="entry name" value="Rab-GAP-TBC_dom"/>
</dbReference>
<feature type="compositionally biased region" description="Basic residues" evidence="1">
    <location>
        <begin position="386"/>
        <end position="396"/>
    </location>
</feature>
<dbReference type="Gene3D" id="1.10.8.270">
    <property type="entry name" value="putative rabgap domain of human tbc1 domain family member 14 like domains"/>
    <property type="match status" value="1"/>
</dbReference>
<gene>
    <name evidence="3" type="ORF">PVAG01_01708</name>
</gene>
<evidence type="ECO:0000313" key="3">
    <source>
        <dbReference type="EMBL" id="KAL3428199.1"/>
    </source>
</evidence>
<dbReference type="SUPFAM" id="SSF47923">
    <property type="entry name" value="Ypt/Rab-GAP domain of gyp1p"/>
    <property type="match status" value="2"/>
</dbReference>
<evidence type="ECO:0000256" key="1">
    <source>
        <dbReference type="SAM" id="MobiDB-lite"/>
    </source>
</evidence>
<name>A0ABR4PY60_9HELO</name>
<dbReference type="Pfam" id="PF00566">
    <property type="entry name" value="RabGAP-TBC"/>
    <property type="match status" value="1"/>
</dbReference>
<feature type="region of interest" description="Disordered" evidence="1">
    <location>
        <begin position="1"/>
        <end position="28"/>
    </location>
</feature>
<feature type="compositionally biased region" description="Basic and acidic residues" evidence="1">
    <location>
        <begin position="294"/>
        <end position="306"/>
    </location>
</feature>
<dbReference type="Proteomes" id="UP001629113">
    <property type="component" value="Unassembled WGS sequence"/>
</dbReference>
<sequence length="777" mass="86538">MAPSMSSSQSGSLRTKTMATVHQTHDEDGILTVRYEETKAAKAPIPVTIAPPRAPPTDTHPALRRPITGNADKDETKRDSGLAPTTSTAAREGSVRTADEHPLSVAISVDAASTKQATNSTPSSPETPIAKKSDSWGAGSMAKWKKPNSRPTSGPTTPKSPASSTQEFSPILTPIPTDSLMETEFLSQMSFSKRGSMMLGGRKAVSGHIRPLGNRRQASFSMLSAMPATRTLSDQLEKESKKVRSMYETGSTLDWQDGKYAVKEERLSDLQETRSLEEPTTSNGFLSPSPVKLSHSDSRLSSRETLTRKEHELAGGIEDWEDVEGGDVDRYGFINLQRRSGHGRAGSPEPRPPQRVSTVLQMASETPRKKRAFGRSPSTSHSSRAGLKRAPSRKASARSLNTNMSSASRRSTSRSHLRSAANRFPGNRDRRWMDEAGDMLTLPPGLADIAEHEEGGRAEAGLKRREWERAEKWRKMAKVVKNGKDGEGMAFEFDTQNPKLIDRTWKGIPDRWRAAAWHSFLTTSAKKRDDYVPDEDIIQAFFNLLEQGSADDVQIDIDVPRTINSHIMFRRRYRGGQRLLFRVLHALSLYFPETGYVQGMASLAATLLCYFDEEKTFIMLVRMWQLRGLDKLYEAGFPGLMAALDEFQKSWLDGNDVSQRLDELGIEPTAYGTRWYLTLFNYSIPFPAQLRVWDVFMLLGDSDPSLSPTAERPFAGGLDILHATSAALIDGTREILMDSDFENAMKVLTSWIPVKDEELLMKVTKAEWKLHRAKKRT</sequence>
<feature type="compositionally biased region" description="Basic and acidic residues" evidence="1">
    <location>
        <begin position="71"/>
        <end position="80"/>
    </location>
</feature>
<dbReference type="PANTHER" id="PTHR47219:SF9">
    <property type="entry name" value="GTPASE ACTIVATING PROTEIN AND CENTROSOME-ASSOCIATED, ISOFORM B"/>
    <property type="match status" value="1"/>
</dbReference>
<feature type="compositionally biased region" description="Polar residues" evidence="1">
    <location>
        <begin position="111"/>
        <end position="126"/>
    </location>
</feature>
<proteinExistence type="predicted"/>
<evidence type="ECO:0000313" key="4">
    <source>
        <dbReference type="Proteomes" id="UP001629113"/>
    </source>
</evidence>
<feature type="region of interest" description="Disordered" evidence="1">
    <location>
        <begin position="43"/>
        <end position="180"/>
    </location>
</feature>
<comment type="caution">
    <text evidence="3">The sequence shown here is derived from an EMBL/GenBank/DDBJ whole genome shotgun (WGS) entry which is preliminary data.</text>
</comment>
<evidence type="ECO:0000259" key="2">
    <source>
        <dbReference type="PROSITE" id="PS50086"/>
    </source>
</evidence>
<feature type="compositionally biased region" description="Low complexity" evidence="1">
    <location>
        <begin position="1"/>
        <end position="12"/>
    </location>
</feature>
<protein>
    <submittedName>
        <fullName evidence="3">TBC domain-containing protein</fullName>
    </submittedName>
</protein>
<feature type="compositionally biased region" description="Polar residues" evidence="1">
    <location>
        <begin position="355"/>
        <end position="364"/>
    </location>
</feature>
<feature type="domain" description="Rab-GAP TBC" evidence="2">
    <location>
        <begin position="507"/>
        <end position="700"/>
    </location>
</feature>
<keyword evidence="4" id="KW-1185">Reference proteome</keyword>
<dbReference type="InterPro" id="IPR050302">
    <property type="entry name" value="Rab_GAP_TBC_domain"/>
</dbReference>
<dbReference type="EMBL" id="JBFCZG010000001">
    <property type="protein sequence ID" value="KAL3428199.1"/>
    <property type="molecule type" value="Genomic_DNA"/>
</dbReference>
<dbReference type="Gene3D" id="1.10.472.80">
    <property type="entry name" value="Ypt/Rab-GAP domain of gyp1p, domain 3"/>
    <property type="match status" value="1"/>
</dbReference>
<accession>A0ABR4PY60</accession>
<feature type="region of interest" description="Disordered" evidence="1">
    <location>
        <begin position="271"/>
        <end position="306"/>
    </location>
</feature>
<dbReference type="InterPro" id="IPR035969">
    <property type="entry name" value="Rab-GAP_TBC_sf"/>
</dbReference>
<feature type="region of interest" description="Disordered" evidence="1">
    <location>
        <begin position="338"/>
        <end position="432"/>
    </location>
</feature>
<dbReference type="PANTHER" id="PTHR47219">
    <property type="entry name" value="RAB GTPASE-ACTIVATING PROTEIN 1-LIKE"/>
    <property type="match status" value="1"/>
</dbReference>
<organism evidence="3 4">
    <name type="scientific">Phlyctema vagabunda</name>
    <dbReference type="NCBI Taxonomy" id="108571"/>
    <lineage>
        <taxon>Eukaryota</taxon>
        <taxon>Fungi</taxon>
        <taxon>Dikarya</taxon>
        <taxon>Ascomycota</taxon>
        <taxon>Pezizomycotina</taxon>
        <taxon>Leotiomycetes</taxon>
        <taxon>Helotiales</taxon>
        <taxon>Dermateaceae</taxon>
        <taxon>Phlyctema</taxon>
    </lineage>
</organism>
<reference evidence="3 4" key="1">
    <citation type="submission" date="2024-06" db="EMBL/GenBank/DDBJ databases">
        <title>Complete genome of Phlyctema vagabunda strain 19-DSS-EL-015.</title>
        <authorList>
            <person name="Fiorenzani C."/>
        </authorList>
    </citation>
    <scope>NUCLEOTIDE SEQUENCE [LARGE SCALE GENOMIC DNA]</scope>
    <source>
        <strain evidence="3 4">19-DSS-EL-015</strain>
    </source>
</reference>
<feature type="compositionally biased region" description="Polar residues" evidence="1">
    <location>
        <begin position="149"/>
        <end position="168"/>
    </location>
</feature>
<feature type="compositionally biased region" description="Polar residues" evidence="1">
    <location>
        <begin position="13"/>
        <end position="22"/>
    </location>
</feature>
<dbReference type="PROSITE" id="PS50086">
    <property type="entry name" value="TBC_RABGAP"/>
    <property type="match status" value="1"/>
</dbReference>
<feature type="compositionally biased region" description="Basic and acidic residues" evidence="1">
    <location>
        <begin position="93"/>
        <end position="102"/>
    </location>
</feature>